<dbReference type="AlphaFoldDB" id="A0A830G8V4"/>
<proteinExistence type="predicted"/>
<dbReference type="Gene3D" id="3.50.50.60">
    <property type="entry name" value="FAD/NAD(P)-binding domain"/>
    <property type="match status" value="1"/>
</dbReference>
<evidence type="ECO:0000256" key="4">
    <source>
        <dbReference type="ARBA" id="ARBA00023002"/>
    </source>
</evidence>
<evidence type="ECO:0000256" key="2">
    <source>
        <dbReference type="ARBA" id="ARBA00022630"/>
    </source>
</evidence>
<evidence type="ECO:0000256" key="6">
    <source>
        <dbReference type="ARBA" id="ARBA00023444"/>
    </source>
</evidence>
<dbReference type="InterPro" id="IPR050464">
    <property type="entry name" value="Zeta_carotene_desat/Oxidored"/>
</dbReference>
<dbReference type="PANTHER" id="PTHR42923">
    <property type="entry name" value="PROTOPORPHYRINOGEN OXIDASE"/>
    <property type="match status" value="1"/>
</dbReference>
<evidence type="ECO:0000313" key="8">
    <source>
        <dbReference type="EMBL" id="GGN09995.1"/>
    </source>
</evidence>
<keyword evidence="5" id="KW-0350">Heme biosynthesis</keyword>
<keyword evidence="3" id="KW-0274">FAD</keyword>
<dbReference type="PANTHER" id="PTHR42923:SF3">
    <property type="entry name" value="PROTOPORPHYRINOGEN OXIDASE"/>
    <property type="match status" value="1"/>
</dbReference>
<dbReference type="InterPro" id="IPR002937">
    <property type="entry name" value="Amino_oxidase"/>
</dbReference>
<dbReference type="Gene3D" id="3.90.660.20">
    <property type="entry name" value="Protoporphyrinogen oxidase, mitochondrial, domain 2"/>
    <property type="match status" value="1"/>
</dbReference>
<dbReference type="InterPro" id="IPR036188">
    <property type="entry name" value="FAD/NAD-bd_sf"/>
</dbReference>
<dbReference type="SUPFAM" id="SSF54373">
    <property type="entry name" value="FAD-linked reductases, C-terminal domain"/>
    <property type="match status" value="1"/>
</dbReference>
<accession>A0A830G8V4</accession>
<feature type="domain" description="Amine oxidase" evidence="7">
    <location>
        <begin position="21"/>
        <end position="430"/>
    </location>
</feature>
<evidence type="ECO:0000259" key="7">
    <source>
        <dbReference type="Pfam" id="PF01593"/>
    </source>
</evidence>
<dbReference type="GO" id="GO:0006783">
    <property type="term" value="P:heme biosynthetic process"/>
    <property type="evidence" value="ECO:0007669"/>
    <property type="project" value="UniProtKB-KW"/>
</dbReference>
<comment type="pathway">
    <text evidence="6">Porphyrin-containing compound metabolism.</text>
</comment>
<evidence type="ECO:0000256" key="1">
    <source>
        <dbReference type="ARBA" id="ARBA00001974"/>
    </source>
</evidence>
<keyword evidence="4" id="KW-0560">Oxidoreductase</keyword>
<sequence>MTVVADASDADVDVAVVGAGITGLALTHALAERDVSCVTLEATGEAGGVIDSQPLDDGLVAEHGPNRLRLTDGIAALVDAAGLRDDLIVADDGLPLYVYADGALREVPFDLSTFVRTDLLPWYAKLRVLAEPLTGDVRPDESVGSAVRRSFGRTAYRNLVEPIYGGTYGSDPDRMPVRRALPALLRMQEEHGSLFRPLLARATGDRETPPPVSIEGGLQRLPSALAERYADRVRRDTPATAIERDGERYAVSTPDGTIAADDVVLTVPAPAAADLLERVAPDSAAALAELRYNPLAVVAMYSDARREGFGYQVRRTESLRTLGVSWHHSLFGRTGQYTAFLGGMDDGRIVEEDPADIGTIAADEFEAVMDAAAHVRDVWVGQDALPAYDESWAALDRLDLPDGVTLATNYTARVGVPGRVREAERVADRLA</sequence>
<reference evidence="8 9" key="1">
    <citation type="journal article" date="2019" name="Int. J. Syst. Evol. Microbiol.">
        <title>The Global Catalogue of Microorganisms (GCM) 10K type strain sequencing project: providing services to taxonomists for standard genome sequencing and annotation.</title>
        <authorList>
            <consortium name="The Broad Institute Genomics Platform"/>
            <consortium name="The Broad Institute Genome Sequencing Center for Infectious Disease"/>
            <person name="Wu L."/>
            <person name="Ma J."/>
        </authorList>
    </citation>
    <scope>NUCLEOTIDE SEQUENCE [LARGE SCALE GENOMIC DNA]</scope>
    <source>
        <strain evidence="8 9">JCM 16331</strain>
    </source>
</reference>
<evidence type="ECO:0000256" key="5">
    <source>
        <dbReference type="ARBA" id="ARBA00023133"/>
    </source>
</evidence>
<protein>
    <submittedName>
        <fullName evidence="8">Protoporphyrinogen oxidase</fullName>
    </submittedName>
</protein>
<comment type="cofactor">
    <cofactor evidence="1">
        <name>FAD</name>
        <dbReference type="ChEBI" id="CHEBI:57692"/>
    </cofactor>
</comment>
<dbReference type="EMBL" id="BMOQ01000002">
    <property type="protein sequence ID" value="GGN09995.1"/>
    <property type="molecule type" value="Genomic_DNA"/>
</dbReference>
<keyword evidence="9" id="KW-1185">Reference proteome</keyword>
<evidence type="ECO:0000256" key="3">
    <source>
        <dbReference type="ARBA" id="ARBA00022827"/>
    </source>
</evidence>
<dbReference type="SUPFAM" id="SSF51905">
    <property type="entry name" value="FAD/NAD(P)-binding domain"/>
    <property type="match status" value="1"/>
</dbReference>
<dbReference type="GO" id="GO:0004729">
    <property type="term" value="F:oxygen-dependent protoporphyrinogen oxidase activity"/>
    <property type="evidence" value="ECO:0007669"/>
    <property type="project" value="InterPro"/>
</dbReference>
<keyword evidence="2" id="KW-0285">Flavoprotein</keyword>
<dbReference type="NCBIfam" id="TIGR00562">
    <property type="entry name" value="proto_IX_ox"/>
    <property type="match status" value="1"/>
</dbReference>
<gene>
    <name evidence="8" type="primary">hemG</name>
    <name evidence="8" type="ORF">GCM10009021_07120</name>
</gene>
<name>A0A830G8V4_9EURY</name>
<organism evidence="8 9">
    <name type="scientific">Halarchaeum nitratireducens</name>
    <dbReference type="NCBI Taxonomy" id="489913"/>
    <lineage>
        <taxon>Archaea</taxon>
        <taxon>Methanobacteriati</taxon>
        <taxon>Methanobacteriota</taxon>
        <taxon>Stenosarchaea group</taxon>
        <taxon>Halobacteria</taxon>
        <taxon>Halobacteriales</taxon>
        <taxon>Halobacteriaceae</taxon>
    </lineage>
</organism>
<evidence type="ECO:0000313" key="9">
    <source>
        <dbReference type="Proteomes" id="UP000608850"/>
    </source>
</evidence>
<dbReference type="Gene3D" id="1.10.3110.10">
    <property type="entry name" value="protoporphyrinogen ix oxidase, domain 3"/>
    <property type="match status" value="1"/>
</dbReference>
<comment type="caution">
    <text evidence="8">The sequence shown here is derived from an EMBL/GenBank/DDBJ whole genome shotgun (WGS) entry which is preliminary data.</text>
</comment>
<dbReference type="OrthoDB" id="237154at2157"/>
<dbReference type="Proteomes" id="UP000608850">
    <property type="component" value="Unassembled WGS sequence"/>
</dbReference>
<dbReference type="InterPro" id="IPR004572">
    <property type="entry name" value="Protoporphyrinogen_oxidase"/>
</dbReference>
<dbReference type="Pfam" id="PF01593">
    <property type="entry name" value="Amino_oxidase"/>
    <property type="match status" value="1"/>
</dbReference>